<dbReference type="Pfam" id="PF16657">
    <property type="entry name" value="Malt_amylase_C"/>
    <property type="match status" value="1"/>
</dbReference>
<feature type="domain" description="Glycosyl hydrolase family 13 catalytic" evidence="2">
    <location>
        <begin position="54"/>
        <end position="374"/>
    </location>
</feature>
<dbReference type="Pfam" id="PF00128">
    <property type="entry name" value="Alpha-amylase"/>
    <property type="match status" value="1"/>
</dbReference>
<proteinExistence type="predicted"/>
<dbReference type="SUPFAM" id="SSF51445">
    <property type="entry name" value="(Trans)glycosidases"/>
    <property type="match status" value="1"/>
</dbReference>
<dbReference type="Gene3D" id="3.20.20.80">
    <property type="entry name" value="Glycosidases"/>
    <property type="match status" value="1"/>
</dbReference>
<dbReference type="CDD" id="cd11313">
    <property type="entry name" value="AmyAc_arch_bac_AmyA"/>
    <property type="match status" value="1"/>
</dbReference>
<dbReference type="RefSeq" id="WP_221421915.1">
    <property type="nucleotide sequence ID" value="NZ_CP081297.1"/>
</dbReference>
<evidence type="ECO:0000313" key="4">
    <source>
        <dbReference type="Proteomes" id="UP000824280"/>
    </source>
</evidence>
<name>A0ABX8ZBJ0_9SPHN</name>
<feature type="signal peptide" evidence="1">
    <location>
        <begin position="1"/>
        <end position="20"/>
    </location>
</feature>
<dbReference type="SUPFAM" id="SSF51011">
    <property type="entry name" value="Glycosyl hydrolase domain"/>
    <property type="match status" value="1"/>
</dbReference>
<protein>
    <submittedName>
        <fullName evidence="3">Alpha-glucosidase C-terminal domain-containing protein</fullName>
    </submittedName>
</protein>
<dbReference type="Proteomes" id="UP000824280">
    <property type="component" value="Chromosome"/>
</dbReference>
<dbReference type="EMBL" id="CP081297">
    <property type="protein sequence ID" value="QZD86370.1"/>
    <property type="molecule type" value="Genomic_DNA"/>
</dbReference>
<organism evidence="3 4">
    <name type="scientific">Qipengyuania psychrotolerans</name>
    <dbReference type="NCBI Taxonomy" id="2867238"/>
    <lineage>
        <taxon>Bacteria</taxon>
        <taxon>Pseudomonadati</taxon>
        <taxon>Pseudomonadota</taxon>
        <taxon>Alphaproteobacteria</taxon>
        <taxon>Sphingomonadales</taxon>
        <taxon>Erythrobacteraceae</taxon>
        <taxon>Qipengyuania</taxon>
    </lineage>
</organism>
<dbReference type="PANTHER" id="PTHR47786">
    <property type="entry name" value="ALPHA-1,4-GLUCAN:MALTOSE-1-PHOSPHATE MALTOSYLTRANSFERASE"/>
    <property type="match status" value="1"/>
</dbReference>
<sequence>MRKLFVGAAAAALLAGSALAMSGTADEPAATEWELHSKVSIEHPEWSRDAVLYQINTRHFTEEGTFRAAQEELPRLKELGVDILWLMPIHPIGQENRKGTLGSPYSVQDYYGVNPEFGTEEEFRDFVEAAHGQGFKVILDLVANHTAWDNALRTEHPDWYEKTWDGDFRPTPWWDWSDIIDLDWSKPGVRQHVGEAMEYWVREFGVDGYRADVAGYVPLDFWETMRERLTAIRPVFMLGEVQQTAFHHSAFDATYAWDWHNTTKNVAQGKGDATSFYGYYAENESLWPREAMRMTYIENHDSNAWEGTVQENYGPALEAMTALSFTGEGLPLIHNGMEACNSKRLQFFETDPIDWSQGAGCNYGELLGELIEFRKANPALENGQWGARMQQVVTDKPKQVFAWVRQEDGNKVVGLFNFSPEPVTASLADGLAGGRFEEFQSREPVVLKAGDEVTLPAWGFRLLSSIAN</sequence>
<accession>A0ABX8ZBJ0</accession>
<dbReference type="InterPro" id="IPR013780">
    <property type="entry name" value="Glyco_hydro_b"/>
</dbReference>
<dbReference type="InterPro" id="IPR032091">
    <property type="entry name" value="Malt_amylase-like_C"/>
</dbReference>
<dbReference type="InterPro" id="IPR006047">
    <property type="entry name" value="GH13_cat_dom"/>
</dbReference>
<dbReference type="SMART" id="SM00642">
    <property type="entry name" value="Aamy"/>
    <property type="match status" value="1"/>
</dbReference>
<keyword evidence="4" id="KW-1185">Reference proteome</keyword>
<feature type="chain" id="PRO_5046523933" evidence="1">
    <location>
        <begin position="21"/>
        <end position="468"/>
    </location>
</feature>
<dbReference type="Gene3D" id="2.60.40.1180">
    <property type="entry name" value="Golgi alpha-mannosidase II"/>
    <property type="match status" value="1"/>
</dbReference>
<gene>
    <name evidence="3" type="ORF">K3166_08925</name>
</gene>
<keyword evidence="1" id="KW-0732">Signal</keyword>
<reference evidence="3 4" key="1">
    <citation type="submission" date="2021-08" db="EMBL/GenBank/DDBJ databases">
        <title>Comparative Genomics Analysis of the Genus Qipengyuania Reveals Extensive Genetic Diversity and Metabolic Versatility, Including the Description of Fifteen Novel Species.</title>
        <authorList>
            <person name="Liu Y."/>
        </authorList>
    </citation>
    <scope>NUCLEOTIDE SEQUENCE [LARGE SCALE GENOMIC DNA]</scope>
    <source>
        <strain evidence="3 4">1XM2-8</strain>
    </source>
</reference>
<evidence type="ECO:0000313" key="3">
    <source>
        <dbReference type="EMBL" id="QZD86370.1"/>
    </source>
</evidence>
<dbReference type="PANTHER" id="PTHR47786:SF2">
    <property type="entry name" value="GLYCOSYL HYDROLASE FAMILY 13 CATALYTIC DOMAIN-CONTAINING PROTEIN"/>
    <property type="match status" value="1"/>
</dbReference>
<evidence type="ECO:0000259" key="2">
    <source>
        <dbReference type="SMART" id="SM00642"/>
    </source>
</evidence>
<evidence type="ECO:0000256" key="1">
    <source>
        <dbReference type="SAM" id="SignalP"/>
    </source>
</evidence>
<dbReference type="InterPro" id="IPR017853">
    <property type="entry name" value="GH"/>
</dbReference>